<dbReference type="InterPro" id="IPR047657">
    <property type="entry name" value="PmbA"/>
</dbReference>
<proteinExistence type="predicted"/>
<feature type="domain" description="Metalloprotease TldD/E C-terminal" evidence="1">
    <location>
        <begin position="91"/>
        <end position="299"/>
    </location>
</feature>
<dbReference type="GO" id="GO:0008237">
    <property type="term" value="F:metallopeptidase activity"/>
    <property type="evidence" value="ECO:0007669"/>
    <property type="project" value="UniProtKB-KW"/>
</dbReference>
<gene>
    <name evidence="3" type="primary">pmbA</name>
    <name evidence="3" type="ORF">KBTEX_01560</name>
</gene>
<dbReference type="Gene3D" id="3.30.2290.10">
    <property type="entry name" value="PmbA/TldD superfamily"/>
    <property type="match status" value="1"/>
</dbReference>
<keyword evidence="3" id="KW-0645">Protease</keyword>
<dbReference type="EMBL" id="MN079097">
    <property type="protein sequence ID" value="QEA05240.1"/>
    <property type="molecule type" value="Genomic_DNA"/>
</dbReference>
<dbReference type="EC" id="3.4.-.-" evidence="3"/>
<evidence type="ECO:0000259" key="1">
    <source>
        <dbReference type="Pfam" id="PF19289"/>
    </source>
</evidence>
<name>A0A5B8R942_9ZZZZ</name>
<dbReference type="Pfam" id="PF19289">
    <property type="entry name" value="PmbA_TldD_3rd"/>
    <property type="match status" value="1"/>
</dbReference>
<dbReference type="PANTHER" id="PTHR43421:SF1">
    <property type="entry name" value="METALLOPROTEASE PMBA"/>
    <property type="match status" value="1"/>
</dbReference>
<sequence>MDSRLTNSEGAEVSAGEGVRVYGNSHGFIGGYPASQHAISCAVLGREGDAMQRDFWYTAARAPEWLESAAEVGRQAGRRTVARLGARRLSTRQVPVIFDPSTARGLIGHFVGAISGGSLYRRASFLVDHLDRQVFPAGFSISERPHLPGALGSTPFDGEGVATRDRELVVDGVLRGYVLSSYSARKLGMETTGNAGGVHNLCVAPGEKDLDELVADVGEGLLVTQLMGQGVNTVTGDYSRGASGFWIENGRIAYPVEEITIAGNLKEMLRHITAVGRDVDTRGSIRTGSLVVEGMTVAGE</sequence>
<reference evidence="3" key="1">
    <citation type="submission" date="2019-06" db="EMBL/GenBank/DDBJ databases">
        <authorList>
            <person name="Murdoch R.W."/>
            <person name="Fathepure B."/>
        </authorList>
    </citation>
    <scope>NUCLEOTIDE SEQUENCE</scope>
</reference>
<dbReference type="InterPro" id="IPR045569">
    <property type="entry name" value="Metalloprtase-TldD/E_C"/>
</dbReference>
<accession>A0A5B8R942</accession>
<dbReference type="InterPro" id="IPR036059">
    <property type="entry name" value="TldD/PmbA_sf"/>
</dbReference>
<evidence type="ECO:0000313" key="3">
    <source>
        <dbReference type="EMBL" id="QEA05240.1"/>
    </source>
</evidence>
<protein>
    <submittedName>
        <fullName evidence="3">Metalloprotease PmbA</fullName>
        <ecNumber evidence="3">3.4.-.-</ecNumber>
    </submittedName>
</protein>
<dbReference type="InterPro" id="IPR045570">
    <property type="entry name" value="Metalloprtase-TldD/E_cen_dom"/>
</dbReference>
<dbReference type="PANTHER" id="PTHR43421">
    <property type="entry name" value="METALLOPROTEASE PMBA"/>
    <property type="match status" value="1"/>
</dbReference>
<organism evidence="3">
    <name type="scientific">uncultured organism</name>
    <dbReference type="NCBI Taxonomy" id="155900"/>
    <lineage>
        <taxon>unclassified sequences</taxon>
        <taxon>environmental samples</taxon>
    </lineage>
</organism>
<keyword evidence="3" id="KW-0482">Metalloprotease</keyword>
<dbReference type="Pfam" id="PF19290">
    <property type="entry name" value="PmbA_TldD_2nd"/>
    <property type="match status" value="1"/>
</dbReference>
<feature type="domain" description="Metalloprotease TldD/E central" evidence="2">
    <location>
        <begin position="3"/>
        <end position="84"/>
    </location>
</feature>
<dbReference type="GO" id="GO:0006508">
    <property type="term" value="P:proteolysis"/>
    <property type="evidence" value="ECO:0007669"/>
    <property type="project" value="UniProtKB-KW"/>
</dbReference>
<keyword evidence="3" id="KW-0378">Hydrolase</keyword>
<dbReference type="AlphaFoldDB" id="A0A5B8R942"/>
<evidence type="ECO:0000259" key="2">
    <source>
        <dbReference type="Pfam" id="PF19290"/>
    </source>
</evidence>
<dbReference type="InterPro" id="IPR035068">
    <property type="entry name" value="TldD/PmbA_N"/>
</dbReference>
<dbReference type="SUPFAM" id="SSF111283">
    <property type="entry name" value="Putative modulator of DNA gyrase, PmbA/TldD"/>
    <property type="match status" value="1"/>
</dbReference>